<dbReference type="EMBL" id="QKWP01000043">
    <property type="protein sequence ID" value="RIB29221.1"/>
    <property type="molecule type" value="Genomic_DNA"/>
</dbReference>
<proteinExistence type="predicted"/>
<reference evidence="1 2" key="1">
    <citation type="submission" date="2018-06" db="EMBL/GenBank/DDBJ databases">
        <title>Comparative genomics reveals the genomic features of Rhizophagus irregularis, R. cerebriforme, R. diaphanum and Gigaspora rosea, and their symbiotic lifestyle signature.</title>
        <authorList>
            <person name="Morin E."/>
            <person name="San Clemente H."/>
            <person name="Chen E.C.H."/>
            <person name="De La Providencia I."/>
            <person name="Hainaut M."/>
            <person name="Kuo A."/>
            <person name="Kohler A."/>
            <person name="Murat C."/>
            <person name="Tang N."/>
            <person name="Roy S."/>
            <person name="Loubradou J."/>
            <person name="Henrissat B."/>
            <person name="Grigoriev I.V."/>
            <person name="Corradi N."/>
            <person name="Roux C."/>
            <person name="Martin F.M."/>
        </authorList>
    </citation>
    <scope>NUCLEOTIDE SEQUENCE [LARGE SCALE GENOMIC DNA]</scope>
    <source>
        <strain evidence="1 2">DAOM 194757</strain>
    </source>
</reference>
<gene>
    <name evidence="1" type="ORF">C2G38_2027900</name>
</gene>
<dbReference type="Proteomes" id="UP000266673">
    <property type="component" value="Unassembled WGS sequence"/>
</dbReference>
<organism evidence="1 2">
    <name type="scientific">Gigaspora rosea</name>
    <dbReference type="NCBI Taxonomy" id="44941"/>
    <lineage>
        <taxon>Eukaryota</taxon>
        <taxon>Fungi</taxon>
        <taxon>Fungi incertae sedis</taxon>
        <taxon>Mucoromycota</taxon>
        <taxon>Glomeromycotina</taxon>
        <taxon>Glomeromycetes</taxon>
        <taxon>Diversisporales</taxon>
        <taxon>Gigasporaceae</taxon>
        <taxon>Gigaspora</taxon>
    </lineage>
</organism>
<evidence type="ECO:0000313" key="1">
    <source>
        <dbReference type="EMBL" id="RIB29221.1"/>
    </source>
</evidence>
<dbReference type="AlphaFoldDB" id="A0A397W545"/>
<evidence type="ECO:0000313" key="2">
    <source>
        <dbReference type="Proteomes" id="UP000266673"/>
    </source>
</evidence>
<sequence length="140" mass="16793">MIILNDRKLFEKLSNKYLELLDYKDFNIIIKLQNYKLQELQKWYNDIVTKYPNKIFDSEGFKKLYMKVNDIDEILGGYNPIGWDKSVYRYLHCNDSFFFIEKWPIGMLIYDAAFKDILRGIFNLINQGVQINKLCGHECL</sequence>
<keyword evidence="2" id="KW-1185">Reference proteome</keyword>
<accession>A0A397W545</accession>
<comment type="caution">
    <text evidence="1">The sequence shown here is derived from an EMBL/GenBank/DDBJ whole genome shotgun (WGS) entry which is preliminary data.</text>
</comment>
<protein>
    <submittedName>
        <fullName evidence="1">Uncharacterized protein</fullName>
    </submittedName>
</protein>
<name>A0A397W545_9GLOM</name>